<sequence length="836" mass="91957">MSMPDMNETPAHAYETPRTSRGRSLTPDEQEALMGSREKVWEQLRKFARHPMRLVAIGGAVLWFMKEAARTGPDPAHAQTPPRDKTTLSMPILARDFDIRRIPPPIPFPPIEPSEPPPLITPPPPPSVPPPTVPPPPSIEPPTATPETGEKVSIRAGVPLYINIQPAPNVSNERSLEPYDGKNPQALYAKDGTTLIALVFVEADRVVSVPVGYLRAAHIPIPENIPEYTANFLPETRWVIGPDDRPLQIKGNQPQSGPEADRKRASQSTEGTQISHPDNMAASDLAPRPAHLYAPWFSARAHLPKLREKYGKDLPPEIAERLRQEGVDLETDTVTADAGVMLFFDRQGEVQVGNLKDGGSVLIKKTFRDINASTIQWALGLSHSARNFEDPSTDTVGEGFKVSIDTSTGKANIDPYWQRSTIDWGYLPTIPLPFSVKTDGQQTFYVRVDASGFTFYTIDQEGTRQEFVYRHMMSISALNRVNTGYFTTGGPTTDNYAIVYPTGVEVIGNSEQLAQVNNPGAEGEEVRGMIGLHAPVDLSRITSGRVVMRLPSQGFGEVYPESAQWAGVLDLTRSALTDIPTWISMSDNLDAASLDIMYGAVMVGTDFDYLFRFDGSPVDKNGLANQMQMQAAGYRYNPEKRLLKGAYFNETGNLHPDAVRLFSGNSAKLIAEIAQHYRGIPQIIQLPYAIALGENAQLEPTGPTPRPTGPTPEMNRFLLNLKAMQDAGVVIQEILVDASVSSQTLDRIASYARSAGIEPQTVGQSSTTTTEAEVVFDRAAAGSSIILLDYLWPDVPKSAEEAPFKRQRRQVDDPIYPDPRFEELIRSRITAFSTTP</sequence>
<dbReference type="Proteomes" id="UP000176269">
    <property type="component" value="Unassembled WGS sequence"/>
</dbReference>
<feature type="compositionally biased region" description="Polar residues" evidence="1">
    <location>
        <begin position="266"/>
        <end position="276"/>
    </location>
</feature>
<evidence type="ECO:0000313" key="3">
    <source>
        <dbReference type="Proteomes" id="UP000176269"/>
    </source>
</evidence>
<name>A0A1F7JUW7_9BACT</name>
<comment type="caution">
    <text evidence="2">The sequence shown here is derived from an EMBL/GenBank/DDBJ whole genome shotgun (WGS) entry which is preliminary data.</text>
</comment>
<feature type="compositionally biased region" description="Pro residues" evidence="1">
    <location>
        <begin position="103"/>
        <end position="144"/>
    </location>
</feature>
<accession>A0A1F7JUW7</accession>
<dbReference type="EMBL" id="MGBC01000045">
    <property type="protein sequence ID" value="OGK59380.1"/>
    <property type="molecule type" value="Genomic_DNA"/>
</dbReference>
<evidence type="ECO:0000256" key="1">
    <source>
        <dbReference type="SAM" id="MobiDB-lite"/>
    </source>
</evidence>
<feature type="region of interest" description="Disordered" evidence="1">
    <location>
        <begin position="243"/>
        <end position="284"/>
    </location>
</feature>
<evidence type="ECO:0000313" key="2">
    <source>
        <dbReference type="EMBL" id="OGK59380.1"/>
    </source>
</evidence>
<organism evidence="2 3">
    <name type="scientific">Candidatus Roizmanbacteria bacterium RIFCSPLOWO2_02_FULL_43_10</name>
    <dbReference type="NCBI Taxonomy" id="1802078"/>
    <lineage>
        <taxon>Bacteria</taxon>
        <taxon>Candidatus Roizmaniibacteriota</taxon>
    </lineage>
</organism>
<reference evidence="2 3" key="1">
    <citation type="journal article" date="2016" name="Nat. Commun.">
        <title>Thousands of microbial genomes shed light on interconnected biogeochemical processes in an aquifer system.</title>
        <authorList>
            <person name="Anantharaman K."/>
            <person name="Brown C.T."/>
            <person name="Hug L.A."/>
            <person name="Sharon I."/>
            <person name="Castelle C.J."/>
            <person name="Probst A.J."/>
            <person name="Thomas B.C."/>
            <person name="Singh A."/>
            <person name="Wilkins M.J."/>
            <person name="Karaoz U."/>
            <person name="Brodie E.L."/>
            <person name="Williams K.H."/>
            <person name="Hubbard S.S."/>
            <person name="Banfield J.F."/>
        </authorList>
    </citation>
    <scope>NUCLEOTIDE SEQUENCE [LARGE SCALE GENOMIC DNA]</scope>
</reference>
<feature type="region of interest" description="Disordered" evidence="1">
    <location>
        <begin position="1"/>
        <end position="34"/>
    </location>
</feature>
<dbReference type="AlphaFoldDB" id="A0A1F7JUW7"/>
<proteinExistence type="predicted"/>
<protein>
    <submittedName>
        <fullName evidence="2">Uncharacterized protein</fullName>
    </submittedName>
</protein>
<gene>
    <name evidence="2" type="ORF">A3I56_02685</name>
</gene>
<feature type="region of interest" description="Disordered" evidence="1">
    <location>
        <begin position="103"/>
        <end position="148"/>
    </location>
</feature>